<dbReference type="GO" id="GO:0010468">
    <property type="term" value="P:regulation of gene expression"/>
    <property type="evidence" value="ECO:0007669"/>
    <property type="project" value="TreeGrafter"/>
</dbReference>
<dbReference type="HOGENOM" id="CLU_000134_57_1_7"/>
<dbReference type="RefSeq" id="WP_023791010.1">
    <property type="nucleotide sequence ID" value="NC_023003.1"/>
</dbReference>
<keyword evidence="2 3" id="KW-0040">ANK repeat</keyword>
<dbReference type="SMART" id="SM00248">
    <property type="entry name" value="ANK"/>
    <property type="match status" value="5"/>
</dbReference>
<accession>V6DF55</accession>
<dbReference type="PROSITE" id="PS50088">
    <property type="entry name" value="ANK_REPEAT"/>
    <property type="match status" value="4"/>
</dbReference>
<feature type="repeat" description="ANK" evidence="3">
    <location>
        <begin position="192"/>
        <end position="224"/>
    </location>
</feature>
<proteinExistence type="predicted"/>
<keyword evidence="5" id="KW-1185">Reference proteome</keyword>
<dbReference type="Gene3D" id="1.25.40.20">
    <property type="entry name" value="Ankyrin repeat-containing domain"/>
    <property type="match status" value="1"/>
</dbReference>
<evidence type="ECO:0000256" key="2">
    <source>
        <dbReference type="ARBA" id="ARBA00023043"/>
    </source>
</evidence>
<dbReference type="InterPro" id="IPR002110">
    <property type="entry name" value="Ankyrin_rpt"/>
</dbReference>
<dbReference type="Pfam" id="PF12796">
    <property type="entry name" value="Ank_2"/>
    <property type="match status" value="2"/>
</dbReference>
<dbReference type="SUPFAM" id="SSF48403">
    <property type="entry name" value="Ankyrin repeat"/>
    <property type="match status" value="1"/>
</dbReference>
<sequence>MRHIVLVSLSILIFFKSNISSNIDELPIELKNKILFITSNSADLKSALQNYFKVGLINKDFHGIVQDQTNIDILISTYFKDKKISSSSMLREWIKTAPSIKNQDVIKKIVIALRKINIDIDKKDVKGNTRLIKAVNHKTPVLVKELLVAGANPNVPDKDQWTPLIFAVHNKDLDSTKSLLSYNAKTDMQDNYGYTALMWASQQNQPLIVKEILKYKVDLNLKNKNGDTALIIASWLGHKSIVELLLNSNEVDINLQNGLGNTALMLAIENNHKDIVRLLLKNHANISIHNKKFETAFDIAQRKGYKDFQNLLLKIKKQ</sequence>
<evidence type="ECO:0000313" key="4">
    <source>
        <dbReference type="EMBL" id="CDK30184.1"/>
    </source>
</evidence>
<gene>
    <name evidence="4" type="primary">ankX_3</name>
    <name evidence="4" type="ORF">BABL1_gene_878</name>
</gene>
<organism evidence="4 5">
    <name type="scientific">Candidatus Babela massiliensis</name>
    <dbReference type="NCBI Taxonomy" id="673862"/>
    <lineage>
        <taxon>Bacteria</taxon>
        <taxon>Candidatus Babelota</taxon>
        <taxon>Candidatus Babeliae</taxon>
        <taxon>Candidatus Babeliales</taxon>
        <taxon>Candidatus Babeliaceae</taxon>
        <taxon>Candidatus Babela</taxon>
    </lineage>
</organism>
<evidence type="ECO:0000256" key="3">
    <source>
        <dbReference type="PROSITE-ProRule" id="PRU00023"/>
    </source>
</evidence>
<evidence type="ECO:0000313" key="5">
    <source>
        <dbReference type="Proteomes" id="UP000018769"/>
    </source>
</evidence>
<dbReference type="Proteomes" id="UP000018769">
    <property type="component" value="Chromosome I"/>
</dbReference>
<dbReference type="KEGG" id="dpb:BABL1_gene_878"/>
<name>V6DF55_9BACT</name>
<dbReference type="OrthoDB" id="198309at2"/>
<dbReference type="PANTHER" id="PTHR24124:SF14">
    <property type="entry name" value="CHROMOSOME UNDETERMINED SCAFFOLD_25, WHOLE GENOME SHOTGUN SEQUENCE"/>
    <property type="match status" value="1"/>
</dbReference>
<reference evidence="4 5" key="1">
    <citation type="journal article" date="2015" name="Biol. Direct">
        <title>Babela massiliensis, a representative of a widespread bacterial phylum with unusual adaptations to parasitism in amoebae.</title>
        <authorList>
            <person name="Pagnier I."/>
            <person name="Yutin N."/>
            <person name="Croce O."/>
            <person name="Makarova K.S."/>
            <person name="Wolf Y.I."/>
            <person name="Benamar S."/>
            <person name="Raoult D."/>
            <person name="Koonin E.V."/>
            <person name="La Scola B."/>
        </authorList>
    </citation>
    <scope>NUCLEOTIDE SEQUENCE [LARGE SCALE GENOMIC DNA]</scope>
    <source>
        <strain evidence="5">BABL1</strain>
    </source>
</reference>
<feature type="repeat" description="ANK" evidence="3">
    <location>
        <begin position="259"/>
        <end position="291"/>
    </location>
</feature>
<dbReference type="PANTHER" id="PTHR24124">
    <property type="entry name" value="ANKYRIN REPEAT FAMILY A"/>
    <property type="match status" value="1"/>
</dbReference>
<dbReference type="InterPro" id="IPR036770">
    <property type="entry name" value="Ankyrin_rpt-contain_sf"/>
</dbReference>
<dbReference type="PROSITE" id="PS50297">
    <property type="entry name" value="ANK_REP_REGION"/>
    <property type="match status" value="1"/>
</dbReference>
<dbReference type="STRING" id="673862.BABL1_gene_878"/>
<protein>
    <submittedName>
        <fullName evidence="4">Ankyrin repeats containing protein</fullName>
    </submittedName>
</protein>
<dbReference type="AlphaFoldDB" id="V6DF55"/>
<feature type="repeat" description="ANK" evidence="3">
    <location>
        <begin position="126"/>
        <end position="158"/>
    </location>
</feature>
<feature type="repeat" description="ANK" evidence="3">
    <location>
        <begin position="159"/>
        <end position="191"/>
    </location>
</feature>
<dbReference type="eggNOG" id="COG0666">
    <property type="taxonomic scope" value="Bacteria"/>
</dbReference>
<dbReference type="EMBL" id="HG793133">
    <property type="protein sequence ID" value="CDK30184.1"/>
    <property type="molecule type" value="Genomic_DNA"/>
</dbReference>
<keyword evidence="1" id="KW-0677">Repeat</keyword>
<evidence type="ECO:0000256" key="1">
    <source>
        <dbReference type="ARBA" id="ARBA00022737"/>
    </source>
</evidence>